<accession>A0ABR7HK70</accession>
<evidence type="ECO:0000313" key="2">
    <source>
        <dbReference type="EMBL" id="MBC5727893.1"/>
    </source>
</evidence>
<dbReference type="PANTHER" id="PTHR34300:SF2">
    <property type="entry name" value="QUEUOSINE PRECURSOR TRANSPORTER-RELATED"/>
    <property type="match status" value="1"/>
</dbReference>
<dbReference type="Proteomes" id="UP000636755">
    <property type="component" value="Unassembled WGS sequence"/>
</dbReference>
<gene>
    <name evidence="2" type="ORF">H8R91_05050</name>
</gene>
<dbReference type="NCBIfam" id="TIGR00697">
    <property type="entry name" value="queuosine precursor transporter"/>
    <property type="match status" value="1"/>
</dbReference>
<feature type="transmembrane region" description="Helical" evidence="1">
    <location>
        <begin position="126"/>
        <end position="148"/>
    </location>
</feature>
<comment type="function">
    <text evidence="1">Involved in the import of queuosine (Q) precursors, required for Q precursor salvage.</text>
</comment>
<proteinExistence type="inferred from homology"/>
<feature type="transmembrane region" description="Helical" evidence="1">
    <location>
        <begin position="57"/>
        <end position="73"/>
    </location>
</feature>
<feature type="transmembrane region" description="Helical" evidence="1">
    <location>
        <begin position="169"/>
        <end position="193"/>
    </location>
</feature>
<reference evidence="2 3" key="1">
    <citation type="submission" date="2020-08" db="EMBL/GenBank/DDBJ databases">
        <title>Genome public.</title>
        <authorList>
            <person name="Liu C."/>
            <person name="Sun Q."/>
        </authorList>
    </citation>
    <scope>NUCLEOTIDE SEQUENCE [LARGE SCALE GENOMIC DNA]</scope>
    <source>
        <strain evidence="2 3">NSJ-71</strain>
    </source>
</reference>
<keyword evidence="1" id="KW-0813">Transport</keyword>
<feature type="transmembrane region" description="Helical" evidence="1">
    <location>
        <begin position="30"/>
        <end position="51"/>
    </location>
</feature>
<comment type="caution">
    <text evidence="2">The sequence shown here is derived from an EMBL/GenBank/DDBJ whole genome shotgun (WGS) entry which is preliminary data.</text>
</comment>
<dbReference type="PANTHER" id="PTHR34300">
    <property type="entry name" value="QUEUOSINE PRECURSOR TRANSPORTER-RELATED"/>
    <property type="match status" value="1"/>
</dbReference>
<dbReference type="RefSeq" id="WP_186935136.1">
    <property type="nucleotide sequence ID" value="NZ_JACOPS010000002.1"/>
</dbReference>
<evidence type="ECO:0000313" key="3">
    <source>
        <dbReference type="Proteomes" id="UP000636755"/>
    </source>
</evidence>
<dbReference type="InterPro" id="IPR003744">
    <property type="entry name" value="YhhQ"/>
</dbReference>
<keyword evidence="1" id="KW-1133">Transmembrane helix</keyword>
<dbReference type="EMBL" id="JACOPS010000002">
    <property type="protein sequence ID" value="MBC5727893.1"/>
    <property type="molecule type" value="Genomic_DNA"/>
</dbReference>
<dbReference type="HAMAP" id="MF_02088">
    <property type="entry name" value="Q_prec_transport"/>
    <property type="match status" value="1"/>
</dbReference>
<keyword evidence="1" id="KW-1003">Cell membrane</keyword>
<feature type="transmembrane region" description="Helical" evidence="1">
    <location>
        <begin position="6"/>
        <end position="25"/>
    </location>
</feature>
<organism evidence="2 3">
    <name type="scientific">Ruminococcus intestinalis</name>
    <dbReference type="NCBI Taxonomy" id="2763066"/>
    <lineage>
        <taxon>Bacteria</taxon>
        <taxon>Bacillati</taxon>
        <taxon>Bacillota</taxon>
        <taxon>Clostridia</taxon>
        <taxon>Eubacteriales</taxon>
        <taxon>Oscillospiraceae</taxon>
        <taxon>Ruminococcus</taxon>
    </lineage>
</organism>
<keyword evidence="1" id="KW-0472">Membrane</keyword>
<comment type="similarity">
    <text evidence="1">Belongs to the vitamin uptake transporter (VUT/ECF) (TC 2.A.88) family. Q precursor transporter subfamily.</text>
</comment>
<dbReference type="Pfam" id="PF02592">
    <property type="entry name" value="Vut_1"/>
    <property type="match status" value="1"/>
</dbReference>
<sequence>MPNELILIFSVVFIYGAALLGYKFFGKTGLYCISVIATILANIEVTIMINAFGMEQTLGNVLFAVTFLITDILSECEGKKAAQTAVYAGIFCSIFFLVLSQSWMLYTPSATDTIMPSIKAVFSNTPRMILASLVVYAVSQMFDVWLYHKWWNFTEKKFGSKRRFLWLRNNGSTLISQILNTALFTAFAFWGTYDIPTLISIFISSYVIYIFTSLLDTPFVYIARKIHDKKLNAKAEKA</sequence>
<evidence type="ECO:0000256" key="1">
    <source>
        <dbReference type="HAMAP-Rule" id="MF_02088"/>
    </source>
</evidence>
<keyword evidence="1" id="KW-0812">Transmembrane</keyword>
<name>A0ABR7HK70_9FIRM</name>
<keyword evidence="3" id="KW-1185">Reference proteome</keyword>
<feature type="transmembrane region" description="Helical" evidence="1">
    <location>
        <begin position="85"/>
        <end position="106"/>
    </location>
</feature>
<protein>
    <recommendedName>
        <fullName evidence="1">Probable queuosine precursor transporter</fullName>
        <shortName evidence="1">Q precursor transporter</shortName>
    </recommendedName>
</protein>
<feature type="transmembrane region" description="Helical" evidence="1">
    <location>
        <begin position="199"/>
        <end position="222"/>
    </location>
</feature>
<comment type="subcellular location">
    <subcellularLocation>
        <location evidence="1">Cell membrane</location>
        <topology evidence="1">Multi-pass membrane protein</topology>
    </subcellularLocation>
</comment>